<reference evidence="1 2" key="1">
    <citation type="submission" date="2007-03" db="EMBL/GenBank/DDBJ databases">
        <title>Complete sequence of chromosome of Methanococcus maripaludis C5.</title>
        <authorList>
            <consortium name="US DOE Joint Genome Institute"/>
            <person name="Copeland A."/>
            <person name="Lucas S."/>
            <person name="Lapidus A."/>
            <person name="Barry K."/>
            <person name="Glavina del Rio T."/>
            <person name="Dalin E."/>
            <person name="Tice H."/>
            <person name="Pitluck S."/>
            <person name="Chertkov O."/>
            <person name="Brettin T."/>
            <person name="Bruce D."/>
            <person name="Han C."/>
            <person name="Detter J.C."/>
            <person name="Schmutz J."/>
            <person name="Larimer F."/>
            <person name="Land M."/>
            <person name="Hauser L."/>
            <person name="Kyrpides N."/>
            <person name="Mikhailova N."/>
            <person name="Sieprawska-Lupa M."/>
            <person name="Whitman W.B."/>
            <person name="Richardson P."/>
        </authorList>
    </citation>
    <scope>NUCLEOTIDE SEQUENCE [LARGE SCALE GENOMIC DNA]</scope>
    <source>
        <strain evidence="2">C5 / ATCC BAA-1333</strain>
    </source>
</reference>
<dbReference type="RefSeq" id="WP_011868404.1">
    <property type="nucleotide sequence ID" value="NC_009135.1"/>
</dbReference>
<evidence type="ECO:0000313" key="2">
    <source>
        <dbReference type="Proteomes" id="UP000000253"/>
    </source>
</evidence>
<accession>A4FXL6</accession>
<organism evidence="1 2">
    <name type="scientific">Methanococcus maripaludis (strain C5 / ATCC BAA-1333)</name>
    <dbReference type="NCBI Taxonomy" id="402880"/>
    <lineage>
        <taxon>Archaea</taxon>
        <taxon>Methanobacteriati</taxon>
        <taxon>Methanobacteriota</taxon>
        <taxon>Methanomada group</taxon>
        <taxon>Methanococci</taxon>
        <taxon>Methanococcales</taxon>
        <taxon>Methanococcaceae</taxon>
        <taxon>Methanococcus</taxon>
    </lineage>
</organism>
<dbReference type="HOGENOM" id="CLU_2766098_0_0_2"/>
<dbReference type="EMBL" id="CP000609">
    <property type="protein sequence ID" value="ABO34950.1"/>
    <property type="molecule type" value="Genomic_DNA"/>
</dbReference>
<dbReference type="GeneID" id="4928441"/>
<dbReference type="AlphaFoldDB" id="A4FXL6"/>
<dbReference type="KEGG" id="mmq:MmarC5_0638"/>
<dbReference type="Proteomes" id="UP000000253">
    <property type="component" value="Chromosome"/>
</dbReference>
<gene>
    <name evidence="1" type="ordered locus">MmarC5_0638</name>
</gene>
<sequence>MNYEEALDNYWAKKLERAYENNDYETILKLLDYLDELDRRLADKKKWDELFKIHGGVVFIPRKEPVYDY</sequence>
<protein>
    <submittedName>
        <fullName evidence="1">Uncharacterized protein</fullName>
    </submittedName>
</protein>
<evidence type="ECO:0000313" key="1">
    <source>
        <dbReference type="EMBL" id="ABO34950.1"/>
    </source>
</evidence>
<name>A4FXL6_METM5</name>
<proteinExistence type="predicted"/>